<reference evidence="2 3" key="2">
    <citation type="submission" date="2016-08" db="EMBL/GenBank/DDBJ databases">
        <title>Orenia metallireducens sp. nov. strain Z6, a Novel Metal-reducing Firmicute from the Deep Subsurface.</title>
        <authorList>
            <person name="Maxim B.I."/>
            <person name="Kenneth K."/>
            <person name="Flynn T.M."/>
            <person name="Oloughlin E.J."/>
            <person name="Locke R.A."/>
            <person name="Weber J.R."/>
            <person name="Egan S.M."/>
            <person name="Mackie R.I."/>
            <person name="Cann I.K."/>
        </authorList>
    </citation>
    <scope>NUCLEOTIDE SEQUENCE [LARGE SCALE GENOMIC DNA]</scope>
    <source>
        <strain evidence="2 3">Z6</strain>
    </source>
</reference>
<feature type="transmembrane region" description="Helical" evidence="1">
    <location>
        <begin position="174"/>
        <end position="196"/>
    </location>
</feature>
<dbReference type="PANTHER" id="PTHR35804">
    <property type="entry name" value="LYSINE EXPORTER LYSO"/>
    <property type="match status" value="1"/>
</dbReference>
<keyword evidence="1" id="KW-1133">Transmembrane helix</keyword>
<protein>
    <recommendedName>
        <fullName evidence="4">Lysine exporter LysO family protein</fullName>
    </recommendedName>
</protein>
<dbReference type="PANTHER" id="PTHR35804:SF1">
    <property type="entry name" value="LYSINE EXPORTER LYSO"/>
    <property type="match status" value="1"/>
</dbReference>
<evidence type="ECO:0000256" key="1">
    <source>
        <dbReference type="SAM" id="Phobius"/>
    </source>
</evidence>
<dbReference type="RefSeq" id="WP_068715264.1">
    <property type="nucleotide sequence ID" value="NZ_LWDV01000006.1"/>
</dbReference>
<sequence length="197" mass="20835">MLIAIIVIIILGVVSGYFVIPTLFMSYLDLISTISLSILLLGVGIDIGRNKEIITDLKRLGFKIILVPILIAIGSITGAIFFGLLVKLPVNESAAIGAGFGWYSLSGVILAKTYSTDIGTLAFLTNVFRELFALFLIPLLAKLGTKITVIAPGGATTMDTTLPLITKSVDDTEIVIVAFISGAVLSAFVPILVPLLI</sequence>
<evidence type="ECO:0008006" key="4">
    <source>
        <dbReference type="Google" id="ProtNLM"/>
    </source>
</evidence>
<keyword evidence="1" id="KW-0472">Membrane</keyword>
<feature type="transmembrane region" description="Helical" evidence="1">
    <location>
        <begin position="26"/>
        <end position="48"/>
    </location>
</feature>
<accession>A0A1C0ACM8</accession>
<comment type="caution">
    <text evidence="2">The sequence shown here is derived from an EMBL/GenBank/DDBJ whole genome shotgun (WGS) entry which is preliminary data.</text>
</comment>
<gene>
    <name evidence="2" type="ORF">U472_02770</name>
</gene>
<dbReference type="InterPro" id="IPR005642">
    <property type="entry name" value="LysO"/>
</dbReference>
<evidence type="ECO:0000313" key="3">
    <source>
        <dbReference type="Proteomes" id="UP000093514"/>
    </source>
</evidence>
<dbReference type="GO" id="GO:0005886">
    <property type="term" value="C:plasma membrane"/>
    <property type="evidence" value="ECO:0007669"/>
    <property type="project" value="TreeGrafter"/>
</dbReference>
<feature type="transmembrane region" description="Helical" evidence="1">
    <location>
        <begin position="94"/>
        <end position="111"/>
    </location>
</feature>
<dbReference type="GO" id="GO:0015661">
    <property type="term" value="F:L-lysine efflux transmembrane transporter activity"/>
    <property type="evidence" value="ECO:0007669"/>
    <property type="project" value="InterPro"/>
</dbReference>
<organism evidence="2 3">
    <name type="scientific">Orenia metallireducens</name>
    <dbReference type="NCBI Taxonomy" id="1413210"/>
    <lineage>
        <taxon>Bacteria</taxon>
        <taxon>Bacillati</taxon>
        <taxon>Bacillota</taxon>
        <taxon>Clostridia</taxon>
        <taxon>Halanaerobiales</taxon>
        <taxon>Halobacteroidaceae</taxon>
        <taxon>Orenia</taxon>
    </lineage>
</organism>
<feature type="transmembrane region" description="Helical" evidence="1">
    <location>
        <begin position="60"/>
        <end position="82"/>
    </location>
</feature>
<dbReference type="OrthoDB" id="371078at2"/>
<name>A0A1C0ACM8_9FIRM</name>
<dbReference type="Pfam" id="PF03956">
    <property type="entry name" value="Lys_export"/>
    <property type="match status" value="1"/>
</dbReference>
<proteinExistence type="predicted"/>
<dbReference type="AlphaFoldDB" id="A0A1C0ACM8"/>
<keyword evidence="3" id="KW-1185">Reference proteome</keyword>
<dbReference type="EMBL" id="LWDV01000006">
    <property type="protein sequence ID" value="OCL28129.1"/>
    <property type="molecule type" value="Genomic_DNA"/>
</dbReference>
<dbReference type="Proteomes" id="UP000093514">
    <property type="component" value="Unassembled WGS sequence"/>
</dbReference>
<feature type="transmembrane region" description="Helical" evidence="1">
    <location>
        <begin position="131"/>
        <end position="154"/>
    </location>
</feature>
<reference evidence="3" key="1">
    <citation type="submission" date="2016-07" db="EMBL/GenBank/DDBJ databases">
        <authorList>
            <person name="Florea S."/>
            <person name="Webb J.S."/>
            <person name="Jaromczyk J."/>
            <person name="Schardl C.L."/>
        </authorList>
    </citation>
    <scope>NUCLEOTIDE SEQUENCE [LARGE SCALE GENOMIC DNA]</scope>
    <source>
        <strain evidence="3">Z6</strain>
    </source>
</reference>
<evidence type="ECO:0000313" key="2">
    <source>
        <dbReference type="EMBL" id="OCL28129.1"/>
    </source>
</evidence>
<keyword evidence="1" id="KW-0812">Transmembrane</keyword>